<feature type="transmembrane region" description="Helical" evidence="19">
    <location>
        <begin position="190"/>
        <end position="214"/>
    </location>
</feature>
<keyword evidence="13" id="KW-0862">Zinc</keyword>
<evidence type="ECO:0000256" key="9">
    <source>
        <dbReference type="ARBA" id="ARBA00022692"/>
    </source>
</evidence>
<evidence type="ECO:0000313" key="21">
    <source>
        <dbReference type="EMBL" id="CEK48927.1"/>
    </source>
</evidence>
<dbReference type="Pfam" id="PF13920">
    <property type="entry name" value="zf-C3HC4_3"/>
    <property type="match status" value="1"/>
</dbReference>
<dbReference type="AlphaFoldDB" id="A0A0B6XY22"/>
<dbReference type="InterPro" id="IPR006845">
    <property type="entry name" value="Pex_N"/>
</dbReference>
<reference evidence="21" key="1">
    <citation type="submission" date="2014-12" db="EMBL/GenBank/DDBJ databases">
        <title>Insight into the proteome of Arion vulgaris.</title>
        <authorList>
            <person name="Aradska J."/>
            <person name="Bulat T."/>
            <person name="Smidak R."/>
            <person name="Sarate P."/>
            <person name="Gangsoo J."/>
            <person name="Sialana F."/>
            <person name="Bilban M."/>
            <person name="Lubec G."/>
        </authorList>
    </citation>
    <scope>NUCLEOTIDE SEQUENCE</scope>
    <source>
        <tissue evidence="21">Skin</tissue>
    </source>
</reference>
<evidence type="ECO:0000256" key="18">
    <source>
        <dbReference type="PROSITE-ProRule" id="PRU00175"/>
    </source>
</evidence>
<dbReference type="GO" id="GO:0005778">
    <property type="term" value="C:peroxisomal membrane"/>
    <property type="evidence" value="ECO:0007669"/>
    <property type="project" value="UniProtKB-SubCell"/>
</dbReference>
<dbReference type="PROSITE" id="PS50089">
    <property type="entry name" value="ZF_RING_2"/>
    <property type="match status" value="1"/>
</dbReference>
<dbReference type="SMART" id="SM00184">
    <property type="entry name" value="RING"/>
    <property type="match status" value="1"/>
</dbReference>
<organism evidence="21">
    <name type="scientific">Arion vulgaris</name>
    <dbReference type="NCBI Taxonomy" id="1028688"/>
    <lineage>
        <taxon>Eukaryota</taxon>
        <taxon>Metazoa</taxon>
        <taxon>Spiralia</taxon>
        <taxon>Lophotrochozoa</taxon>
        <taxon>Mollusca</taxon>
        <taxon>Gastropoda</taxon>
        <taxon>Heterobranchia</taxon>
        <taxon>Euthyneura</taxon>
        <taxon>Panpulmonata</taxon>
        <taxon>Eupulmonata</taxon>
        <taxon>Stylommatophora</taxon>
        <taxon>Helicina</taxon>
        <taxon>Arionoidea</taxon>
        <taxon>Arionidae</taxon>
        <taxon>Arion</taxon>
    </lineage>
</organism>
<comment type="similarity">
    <text evidence="4">Belongs to the pex2/pex10/pex12 family.</text>
</comment>
<evidence type="ECO:0000256" key="3">
    <source>
        <dbReference type="ARBA" id="ARBA00004906"/>
    </source>
</evidence>
<evidence type="ECO:0000256" key="19">
    <source>
        <dbReference type="SAM" id="Phobius"/>
    </source>
</evidence>
<dbReference type="PROSITE" id="PS00518">
    <property type="entry name" value="ZF_RING_1"/>
    <property type="match status" value="1"/>
</dbReference>
<feature type="transmembrane region" description="Helical" evidence="19">
    <location>
        <begin position="145"/>
        <end position="163"/>
    </location>
</feature>
<keyword evidence="12" id="KW-0833">Ubl conjugation pathway</keyword>
<comment type="pathway">
    <text evidence="3">Protein modification; protein ubiquitination.</text>
</comment>
<dbReference type="InterPro" id="IPR001841">
    <property type="entry name" value="Znf_RING"/>
</dbReference>
<gene>
    <name evidence="21" type="primary">ORF5687</name>
</gene>
<keyword evidence="16 19" id="KW-0472">Membrane</keyword>
<keyword evidence="15 19" id="KW-1133">Transmembrane helix</keyword>
<evidence type="ECO:0000256" key="5">
    <source>
        <dbReference type="ARBA" id="ARBA00012483"/>
    </source>
</evidence>
<name>A0A0B6XY22_9EUPU</name>
<evidence type="ECO:0000256" key="14">
    <source>
        <dbReference type="ARBA" id="ARBA00022927"/>
    </source>
</evidence>
<keyword evidence="10" id="KW-0479">Metal-binding</keyword>
<evidence type="ECO:0000256" key="2">
    <source>
        <dbReference type="ARBA" id="ARBA00004585"/>
    </source>
</evidence>
<dbReference type="InterPro" id="IPR013083">
    <property type="entry name" value="Znf_RING/FYVE/PHD"/>
</dbReference>
<evidence type="ECO:0000256" key="13">
    <source>
        <dbReference type="ARBA" id="ARBA00022833"/>
    </source>
</evidence>
<dbReference type="Pfam" id="PF04757">
    <property type="entry name" value="Pex2_Pex12"/>
    <property type="match status" value="1"/>
</dbReference>
<keyword evidence="7" id="KW-0962">Peroxisome biogenesis</keyword>
<evidence type="ECO:0000256" key="12">
    <source>
        <dbReference type="ARBA" id="ARBA00022786"/>
    </source>
</evidence>
<dbReference type="GO" id="GO:0061630">
    <property type="term" value="F:ubiquitin protein ligase activity"/>
    <property type="evidence" value="ECO:0007669"/>
    <property type="project" value="UniProtKB-EC"/>
</dbReference>
<dbReference type="SUPFAM" id="SSF57850">
    <property type="entry name" value="RING/U-box"/>
    <property type="match status" value="1"/>
</dbReference>
<evidence type="ECO:0000256" key="15">
    <source>
        <dbReference type="ARBA" id="ARBA00022989"/>
    </source>
</evidence>
<keyword evidence="17" id="KW-0576">Peroxisome</keyword>
<evidence type="ECO:0000256" key="6">
    <source>
        <dbReference type="ARBA" id="ARBA00022448"/>
    </source>
</evidence>
<dbReference type="PANTHER" id="PTHR23350">
    <property type="entry name" value="PEROXISOME ASSEMBLY PROTEIN 10"/>
    <property type="match status" value="1"/>
</dbReference>
<proteinExistence type="inferred from homology"/>
<evidence type="ECO:0000259" key="20">
    <source>
        <dbReference type="PROSITE" id="PS50089"/>
    </source>
</evidence>
<evidence type="ECO:0000256" key="1">
    <source>
        <dbReference type="ARBA" id="ARBA00000900"/>
    </source>
</evidence>
<evidence type="ECO:0000256" key="8">
    <source>
        <dbReference type="ARBA" id="ARBA00022679"/>
    </source>
</evidence>
<comment type="catalytic activity">
    <reaction evidence="1">
        <text>S-ubiquitinyl-[E2 ubiquitin-conjugating enzyme]-L-cysteine + [acceptor protein]-L-lysine = [E2 ubiquitin-conjugating enzyme]-L-cysteine + N(6)-ubiquitinyl-[acceptor protein]-L-lysine.</text>
        <dbReference type="EC" id="2.3.2.27"/>
    </reaction>
</comment>
<evidence type="ECO:0000256" key="16">
    <source>
        <dbReference type="ARBA" id="ARBA00023136"/>
    </source>
</evidence>
<dbReference type="InterPro" id="IPR025654">
    <property type="entry name" value="PEX2/10"/>
</dbReference>
<keyword evidence="6" id="KW-0813">Transport</keyword>
<dbReference type="EMBL" id="HACG01002062">
    <property type="protein sequence ID" value="CEK48927.1"/>
    <property type="molecule type" value="Transcribed_RNA"/>
</dbReference>
<dbReference type="Gene3D" id="3.30.40.10">
    <property type="entry name" value="Zinc/RING finger domain, C3HC4 (zinc finger)"/>
    <property type="match status" value="1"/>
</dbReference>
<dbReference type="CDD" id="cd16527">
    <property type="entry name" value="RING-HC_PEX10"/>
    <property type="match status" value="1"/>
</dbReference>
<evidence type="ECO:0000256" key="17">
    <source>
        <dbReference type="ARBA" id="ARBA00023140"/>
    </source>
</evidence>
<comment type="subcellular location">
    <subcellularLocation>
        <location evidence="2">Peroxisome membrane</location>
        <topology evidence="2">Multi-pass membrane protein</topology>
    </subcellularLocation>
</comment>
<evidence type="ECO:0000256" key="10">
    <source>
        <dbReference type="ARBA" id="ARBA00022723"/>
    </source>
</evidence>
<evidence type="ECO:0000256" key="7">
    <source>
        <dbReference type="ARBA" id="ARBA00022593"/>
    </source>
</evidence>
<sequence length="300" mass="34802">MFRPAGTAEIIRSHQKDDNFLSLLRSSFADICQRIAGPRVWIQWRKHLDVTADLAYFCLTTLSDLQTVGEEYVNIIQTDKSLRTLPSKWRRALMLALQVCAPYIVQATLDKLERHVQDSSPSSIRPTTREAVLSILPLIRKAVTILHRIHLMMFYINGIFYHLSKRVAGIHYIQYMSRERDHSSLRPFQILGYLSVFQLFSSFVINLVLLVTALRRQRQSSHVSSSLSDVETETDHVRVMPNEKCPLCLGRRRRSTLTPCGHLYCWSCIHEWCLSKQECPLCRDQFPSHRLIVLQNYDST</sequence>
<keyword evidence="8" id="KW-0808">Transferase</keyword>
<keyword evidence="11 18" id="KW-0863">Zinc-finger</keyword>
<dbReference type="GO" id="GO:0008270">
    <property type="term" value="F:zinc ion binding"/>
    <property type="evidence" value="ECO:0007669"/>
    <property type="project" value="UniProtKB-KW"/>
</dbReference>
<dbReference type="InterPro" id="IPR017907">
    <property type="entry name" value="Znf_RING_CS"/>
</dbReference>
<protein>
    <recommendedName>
        <fullName evidence="5">RING-type E3 ubiquitin transferase</fullName>
        <ecNumber evidence="5">2.3.2.27</ecNumber>
    </recommendedName>
</protein>
<dbReference type="GO" id="GO:0016558">
    <property type="term" value="P:protein import into peroxisome matrix"/>
    <property type="evidence" value="ECO:0007669"/>
    <property type="project" value="InterPro"/>
</dbReference>
<dbReference type="EC" id="2.3.2.27" evidence="5"/>
<evidence type="ECO:0000256" key="11">
    <source>
        <dbReference type="ARBA" id="ARBA00022771"/>
    </source>
</evidence>
<keyword evidence="9 19" id="KW-0812">Transmembrane</keyword>
<dbReference type="PANTHER" id="PTHR23350:SF0">
    <property type="entry name" value="PEROXISOME BIOGENESIS FACTOR 10"/>
    <property type="match status" value="1"/>
</dbReference>
<evidence type="ECO:0000256" key="4">
    <source>
        <dbReference type="ARBA" id="ARBA00008704"/>
    </source>
</evidence>
<feature type="domain" description="RING-type" evidence="20">
    <location>
        <begin position="245"/>
        <end position="283"/>
    </location>
</feature>
<accession>A0A0B6XY22</accession>
<keyword evidence="14" id="KW-0653">Protein transport</keyword>